<dbReference type="PROSITE" id="PS51179">
    <property type="entry name" value="POU_3"/>
    <property type="match status" value="1"/>
</dbReference>
<evidence type="ECO:0000256" key="2">
    <source>
        <dbReference type="ARBA" id="ARBA00023125"/>
    </source>
</evidence>
<evidence type="ECO:0000256" key="3">
    <source>
        <dbReference type="ARBA" id="ARBA00023155"/>
    </source>
</evidence>
<protein>
    <submittedName>
        <fullName evidence="11">POU domain, class 6, transcription factor 1 isoform X8</fullName>
    </submittedName>
</protein>
<keyword evidence="4 5" id="KW-0539">Nucleus</keyword>
<dbReference type="RefSeq" id="XP_052757630.1">
    <property type="nucleotide sequence ID" value="XM_052901670.1"/>
</dbReference>
<reference evidence="11" key="1">
    <citation type="submission" date="2025-08" db="UniProtKB">
        <authorList>
            <consortium name="RefSeq"/>
        </authorList>
    </citation>
    <scope>IDENTIFICATION</scope>
    <source>
        <tissue evidence="11">Whole larvae</tissue>
    </source>
</reference>
<dbReference type="PANTHER" id="PTHR11636">
    <property type="entry name" value="POU DOMAIN"/>
    <property type="match status" value="1"/>
</dbReference>
<feature type="region of interest" description="Disordered" evidence="7">
    <location>
        <begin position="302"/>
        <end position="346"/>
    </location>
</feature>
<evidence type="ECO:0000256" key="4">
    <source>
        <dbReference type="ARBA" id="ARBA00023242"/>
    </source>
</evidence>
<evidence type="ECO:0000256" key="7">
    <source>
        <dbReference type="SAM" id="MobiDB-lite"/>
    </source>
</evidence>
<feature type="compositionally biased region" description="Polar residues" evidence="7">
    <location>
        <begin position="415"/>
        <end position="426"/>
    </location>
</feature>
<name>A0ABM3N2D5_GALME</name>
<dbReference type="Proteomes" id="UP001652740">
    <property type="component" value="Unplaced"/>
</dbReference>
<feature type="DNA-binding region" description="Homeobox" evidence="5">
    <location>
        <begin position="496"/>
        <end position="555"/>
    </location>
</feature>
<feature type="region of interest" description="Disordered" evidence="7">
    <location>
        <begin position="364"/>
        <end position="426"/>
    </location>
</feature>
<evidence type="ECO:0000313" key="11">
    <source>
        <dbReference type="RefSeq" id="XP_052757630.1"/>
    </source>
</evidence>
<organism evidence="10 11">
    <name type="scientific">Galleria mellonella</name>
    <name type="common">Greater wax moth</name>
    <dbReference type="NCBI Taxonomy" id="7137"/>
    <lineage>
        <taxon>Eukaryota</taxon>
        <taxon>Metazoa</taxon>
        <taxon>Ecdysozoa</taxon>
        <taxon>Arthropoda</taxon>
        <taxon>Hexapoda</taxon>
        <taxon>Insecta</taxon>
        <taxon>Pterygota</taxon>
        <taxon>Neoptera</taxon>
        <taxon>Endopterygota</taxon>
        <taxon>Lepidoptera</taxon>
        <taxon>Glossata</taxon>
        <taxon>Ditrysia</taxon>
        <taxon>Pyraloidea</taxon>
        <taxon>Pyralidae</taxon>
        <taxon>Galleriinae</taxon>
        <taxon>Galleria</taxon>
    </lineage>
</organism>
<feature type="domain" description="POU-specific" evidence="9">
    <location>
        <begin position="429"/>
        <end position="503"/>
    </location>
</feature>
<feature type="compositionally biased region" description="Polar residues" evidence="7">
    <location>
        <begin position="302"/>
        <end position="316"/>
    </location>
</feature>
<feature type="region of interest" description="Disordered" evidence="7">
    <location>
        <begin position="38"/>
        <end position="78"/>
    </location>
</feature>
<dbReference type="SUPFAM" id="SSF47413">
    <property type="entry name" value="lambda repressor-like DNA-binding domains"/>
    <property type="match status" value="1"/>
</dbReference>
<keyword evidence="10" id="KW-1185">Reference proteome</keyword>
<dbReference type="CDD" id="cd00086">
    <property type="entry name" value="homeodomain"/>
    <property type="match status" value="1"/>
</dbReference>
<dbReference type="InterPro" id="IPR001356">
    <property type="entry name" value="HD"/>
</dbReference>
<accession>A0ABM3N2D5</accession>
<evidence type="ECO:0000259" key="8">
    <source>
        <dbReference type="PROSITE" id="PS50071"/>
    </source>
</evidence>
<dbReference type="Pfam" id="PF00157">
    <property type="entry name" value="Pou"/>
    <property type="match status" value="1"/>
</dbReference>
<feature type="compositionally biased region" description="Basic and acidic residues" evidence="7">
    <location>
        <begin position="317"/>
        <end position="343"/>
    </location>
</feature>
<dbReference type="SMART" id="SM00352">
    <property type="entry name" value="POU"/>
    <property type="match status" value="1"/>
</dbReference>
<evidence type="ECO:0000256" key="5">
    <source>
        <dbReference type="PROSITE-ProRule" id="PRU00108"/>
    </source>
</evidence>
<dbReference type="Gene3D" id="1.10.260.40">
    <property type="entry name" value="lambda repressor-like DNA-binding domains"/>
    <property type="match status" value="1"/>
</dbReference>
<feature type="domain" description="Homeobox" evidence="8">
    <location>
        <begin position="494"/>
        <end position="554"/>
    </location>
</feature>
<dbReference type="SUPFAM" id="SSF46689">
    <property type="entry name" value="Homeodomain-like"/>
    <property type="match status" value="1"/>
</dbReference>
<dbReference type="Gene3D" id="1.10.10.60">
    <property type="entry name" value="Homeodomain-like"/>
    <property type="match status" value="1"/>
</dbReference>
<dbReference type="Pfam" id="PF00046">
    <property type="entry name" value="Homeodomain"/>
    <property type="match status" value="1"/>
</dbReference>
<dbReference type="PROSITE" id="PS00035">
    <property type="entry name" value="POU_1"/>
    <property type="match status" value="1"/>
</dbReference>
<evidence type="ECO:0000259" key="9">
    <source>
        <dbReference type="PROSITE" id="PS51179"/>
    </source>
</evidence>
<dbReference type="PROSITE" id="PS50071">
    <property type="entry name" value="HOMEOBOX_2"/>
    <property type="match status" value="1"/>
</dbReference>
<feature type="region of interest" description="Disordered" evidence="7">
    <location>
        <begin position="1"/>
        <end position="22"/>
    </location>
</feature>
<dbReference type="PANTHER" id="PTHR11636:SF5">
    <property type="entry name" value="POU DOMAIN MOTIF 3, ISOFORM F"/>
    <property type="match status" value="1"/>
</dbReference>
<evidence type="ECO:0000256" key="1">
    <source>
        <dbReference type="ARBA" id="ARBA00004123"/>
    </source>
</evidence>
<sequence>MLEGAEVGRHTPPRPQQEPINLKNEYLLARMTFYMKAESDRESGASSPEGGARAQIAEPRTPSPHARSPQHQHQHQPHLNGSMASMFQNLQNLANMQQNMPPMSQQLQQQMSQQMSQLAANLQGLTSMSSNPVINSPLNLSVSAPGMGSPNPVNNNMLPPAMPSPMPQLILASGQLVQGIQGAQLLIPTSQGIATQTILTIPVNHVNSNDQMVNLALNNGQVVSTSLANLQAMAQPHQLLNSNPQQSANIRPNMINPTLSNALLNPGLPNFLSNGAANAQELLQALQQPQGNHNLLQTVQQNSMPQSMQGRRSSSPRPDRHYKERENFERFAGGSRERNDRDNSGAVAMNNINRLAASNGEITITTSHGSSNAGPASSAGSASSGPMASPHAPIKMSPSSVKSPAQEDGDLLADSPNQPTISQSSSNVVDGINLEDIKEFAKAFKLRRLGLGLTQTQVGQALSVTEGPAYSQSAICRYASGQNHLTDFIGMEPSKKRKRRTSFTPQALELLNAHFERNTHPSGTEITGLAHQLGYEREVIRIWFCNKRQALKNTVRMMSKGMV</sequence>
<keyword evidence="2 5" id="KW-0238">DNA-binding</keyword>
<dbReference type="SMART" id="SM00389">
    <property type="entry name" value="HOX"/>
    <property type="match status" value="1"/>
</dbReference>
<evidence type="ECO:0000256" key="6">
    <source>
        <dbReference type="RuleBase" id="RU000682"/>
    </source>
</evidence>
<dbReference type="InterPro" id="IPR050255">
    <property type="entry name" value="POU_domain_TF"/>
</dbReference>
<gene>
    <name evidence="11" type="primary">LOC113520821</name>
</gene>
<dbReference type="GeneID" id="113520821"/>
<proteinExistence type="predicted"/>
<feature type="compositionally biased region" description="Low complexity" evidence="7">
    <location>
        <begin position="367"/>
        <end position="393"/>
    </location>
</feature>
<comment type="subcellular location">
    <subcellularLocation>
        <location evidence="1 5 6">Nucleus</location>
    </subcellularLocation>
</comment>
<dbReference type="InterPro" id="IPR010982">
    <property type="entry name" value="Lambda_DNA-bd_dom_sf"/>
</dbReference>
<dbReference type="InterPro" id="IPR000327">
    <property type="entry name" value="POU_dom"/>
</dbReference>
<evidence type="ECO:0000313" key="10">
    <source>
        <dbReference type="Proteomes" id="UP001652740"/>
    </source>
</evidence>
<dbReference type="InterPro" id="IPR009057">
    <property type="entry name" value="Homeodomain-like_sf"/>
</dbReference>
<keyword evidence="3 5" id="KW-0371">Homeobox</keyword>